<organism evidence="4 5">
    <name type="scientific">Pseudomonas fluorescens</name>
    <dbReference type="NCBI Taxonomy" id="294"/>
    <lineage>
        <taxon>Bacteria</taxon>
        <taxon>Pseudomonadati</taxon>
        <taxon>Pseudomonadota</taxon>
        <taxon>Gammaproteobacteria</taxon>
        <taxon>Pseudomonadales</taxon>
        <taxon>Pseudomonadaceae</taxon>
        <taxon>Pseudomonas</taxon>
    </lineage>
</organism>
<feature type="compositionally biased region" description="Low complexity" evidence="1">
    <location>
        <begin position="189"/>
        <end position="202"/>
    </location>
</feature>
<feature type="domain" description="DUF1843" evidence="3">
    <location>
        <begin position="163"/>
        <end position="214"/>
    </location>
</feature>
<evidence type="ECO:0000259" key="2">
    <source>
        <dbReference type="Pfam" id="PF08896"/>
    </source>
</evidence>
<evidence type="ECO:0000313" key="5">
    <source>
        <dbReference type="Proteomes" id="UP000076489"/>
    </source>
</evidence>
<evidence type="ECO:0008006" key="6">
    <source>
        <dbReference type="Google" id="ProtNLM"/>
    </source>
</evidence>
<gene>
    <name evidence="4" type="ORF">A1D17_25860</name>
</gene>
<dbReference type="InterPro" id="IPR014994">
    <property type="entry name" value="DUF1843"/>
</dbReference>
<proteinExistence type="predicted"/>
<dbReference type="OrthoDB" id="1491780at2"/>
<dbReference type="InterPro" id="IPR014992">
    <property type="entry name" value="DUF1842"/>
</dbReference>
<name>A0A166PWN3_PSEFL</name>
<dbReference type="Proteomes" id="UP000076489">
    <property type="component" value="Unassembled WGS sequence"/>
</dbReference>
<dbReference type="Pfam" id="PF08896">
    <property type="entry name" value="DUF1842"/>
    <property type="match status" value="1"/>
</dbReference>
<dbReference type="Pfam" id="PF08898">
    <property type="entry name" value="DUF1843"/>
    <property type="match status" value="1"/>
</dbReference>
<evidence type="ECO:0000259" key="3">
    <source>
        <dbReference type="Pfam" id="PF08898"/>
    </source>
</evidence>
<dbReference type="AlphaFoldDB" id="A0A166PWN3"/>
<reference evidence="5" key="1">
    <citation type="submission" date="2016-03" db="EMBL/GenBank/DDBJ databases">
        <authorList>
            <person name="Ray J."/>
            <person name="Price M."/>
            <person name="Deutschbauer A."/>
        </authorList>
    </citation>
    <scope>NUCLEOTIDE SEQUENCE [LARGE SCALE GENOMIC DNA]</scope>
    <source>
        <strain evidence="5">FW300-N1B4</strain>
    </source>
</reference>
<accession>A0A166PWN3</accession>
<dbReference type="EMBL" id="LUKJ01000003">
    <property type="protein sequence ID" value="KZN19415.1"/>
    <property type="molecule type" value="Genomic_DNA"/>
</dbReference>
<feature type="domain" description="DUF1842" evidence="2">
    <location>
        <begin position="9"/>
        <end position="118"/>
    </location>
</feature>
<comment type="caution">
    <text evidence="4">The sequence shown here is derived from an EMBL/GenBank/DDBJ whole genome shotgun (WGS) entry which is preliminary data.</text>
</comment>
<dbReference type="RefSeq" id="WP_063343245.1">
    <property type="nucleotide sequence ID" value="NZ_LUKJ01000003.1"/>
</dbReference>
<sequence>MSGSTQQSVGLFPLGYRIGTSAPGAQSLALNLLVFTPDETVNGTAAITQATNPPLDVHSDVWGEYTYLTVMSPGVSKILITAQGNHGGSGSNSIVNFKLRLVVGTDWKEGVANYSYLNGQQQWVEVNNVPAHLIEAVPSHVSPLPLEPGPVIPPESSYPPIMPLYAAPIQSAMASGDLAQMKSLSRLAQQQLDQQPQLQTALETAKEEISRQERR</sequence>
<reference evidence="4 5" key="2">
    <citation type="journal article" date="2018" name="Nature">
        <title>Mutant phenotypes for thousands of bacterial genes of unknown function.</title>
        <authorList>
            <person name="Price M.N."/>
            <person name="Wetmore K.M."/>
            <person name="Waters R.J."/>
            <person name="Callaghan M."/>
            <person name="Ray J."/>
            <person name="Liu H."/>
            <person name="Kuehl J.V."/>
            <person name="Melnyk R.A."/>
            <person name="Lamson J.S."/>
            <person name="Suh Y."/>
            <person name="Carlson H.K."/>
            <person name="Esquivel Z."/>
            <person name="Sadeeshkumar H."/>
            <person name="Chakraborty R."/>
            <person name="Zane G.M."/>
            <person name="Rubin B.E."/>
            <person name="Wall J.D."/>
            <person name="Visel A."/>
            <person name="Bristow J."/>
            <person name="Blow M.J."/>
            <person name="Arkin A.P."/>
            <person name="Deutschbauer A.M."/>
        </authorList>
    </citation>
    <scope>NUCLEOTIDE SEQUENCE [LARGE SCALE GENOMIC DNA]</scope>
    <source>
        <strain evidence="4 5">FW300-N1B4</strain>
    </source>
</reference>
<feature type="region of interest" description="Disordered" evidence="1">
    <location>
        <begin position="189"/>
        <end position="215"/>
    </location>
</feature>
<protein>
    <recommendedName>
        <fullName evidence="6">DUF1842 domain-containing protein</fullName>
    </recommendedName>
</protein>
<evidence type="ECO:0000256" key="1">
    <source>
        <dbReference type="SAM" id="MobiDB-lite"/>
    </source>
</evidence>
<feature type="compositionally biased region" description="Basic and acidic residues" evidence="1">
    <location>
        <begin position="204"/>
        <end position="215"/>
    </location>
</feature>
<evidence type="ECO:0000313" key="4">
    <source>
        <dbReference type="EMBL" id="KZN19415.1"/>
    </source>
</evidence>